<dbReference type="Gene3D" id="2.60.120.260">
    <property type="entry name" value="Galactose-binding domain-like"/>
    <property type="match status" value="1"/>
</dbReference>
<comment type="caution">
    <text evidence="4">Lacks conserved residue(s) required for the propagation of feature annotation.</text>
</comment>
<proteinExistence type="inferred from homology"/>
<accession>A0A6P8IYA2</accession>
<dbReference type="PROSITE" id="PS00022">
    <property type="entry name" value="EGF_1"/>
    <property type="match status" value="1"/>
</dbReference>
<dbReference type="KEGG" id="aten:116306522"/>
<dbReference type="OrthoDB" id="5989046at2759"/>
<feature type="transmembrane region" description="Helical" evidence="5">
    <location>
        <begin position="291"/>
        <end position="316"/>
    </location>
</feature>
<dbReference type="InterPro" id="IPR050969">
    <property type="entry name" value="Dev_Signal_Modulators"/>
</dbReference>
<dbReference type="PROSITE" id="PS01186">
    <property type="entry name" value="EGF_2"/>
    <property type="match status" value="2"/>
</dbReference>
<comment type="similarity">
    <text evidence="1">Belongs to the EGF domain peptide family.</text>
</comment>
<keyword evidence="2" id="KW-0732">Signal</keyword>
<gene>
    <name evidence="8" type="primary">LOC116306522</name>
</gene>
<evidence type="ECO:0000256" key="3">
    <source>
        <dbReference type="ARBA" id="ARBA00023157"/>
    </source>
</evidence>
<keyword evidence="5" id="KW-1133">Transmembrane helix</keyword>
<keyword evidence="7" id="KW-1185">Reference proteome</keyword>
<name>A0A6P8IYA2_ACTTE</name>
<evidence type="ECO:0000259" key="6">
    <source>
        <dbReference type="PROSITE" id="PS50026"/>
    </source>
</evidence>
<organism evidence="7 8">
    <name type="scientific">Actinia tenebrosa</name>
    <name type="common">Australian red waratah sea anemone</name>
    <dbReference type="NCBI Taxonomy" id="6105"/>
    <lineage>
        <taxon>Eukaryota</taxon>
        <taxon>Metazoa</taxon>
        <taxon>Cnidaria</taxon>
        <taxon>Anthozoa</taxon>
        <taxon>Hexacorallia</taxon>
        <taxon>Actiniaria</taxon>
        <taxon>Actiniidae</taxon>
        <taxon>Actinia</taxon>
    </lineage>
</organism>
<protein>
    <submittedName>
        <fullName evidence="8">Uncharacterized protein LOC116306522</fullName>
    </submittedName>
</protein>
<feature type="domain" description="EGF-like" evidence="6">
    <location>
        <begin position="244"/>
        <end position="276"/>
    </location>
</feature>
<dbReference type="Proteomes" id="UP000515163">
    <property type="component" value="Unplaced"/>
</dbReference>
<evidence type="ECO:0000313" key="7">
    <source>
        <dbReference type="Proteomes" id="UP000515163"/>
    </source>
</evidence>
<evidence type="ECO:0000256" key="5">
    <source>
        <dbReference type="SAM" id="Phobius"/>
    </source>
</evidence>
<dbReference type="AlphaFoldDB" id="A0A6P8IYA2"/>
<evidence type="ECO:0000256" key="2">
    <source>
        <dbReference type="ARBA" id="ARBA00022729"/>
    </source>
</evidence>
<evidence type="ECO:0000313" key="8">
    <source>
        <dbReference type="RefSeq" id="XP_031572466.1"/>
    </source>
</evidence>
<keyword evidence="4" id="KW-0245">EGF-like domain</keyword>
<keyword evidence="5" id="KW-0472">Membrane</keyword>
<feature type="disulfide bond" evidence="4">
    <location>
        <begin position="248"/>
        <end position="258"/>
    </location>
</feature>
<evidence type="ECO:0000256" key="4">
    <source>
        <dbReference type="PROSITE-ProRule" id="PRU00076"/>
    </source>
</evidence>
<keyword evidence="3 4" id="KW-1015">Disulfide bond</keyword>
<sequence length="342" mass="36942">MFSVCVCEEGFYGVNCSQDEPPLEPPVLEASSSGGIEDTSVPVFLSAHMVGINRTDDVTLSITIYGVPDSFVFTRGMRSKDQVTLLKQQFGDLFVTPAKDFSGNFTVDIVAQAARGREKTQTKSSFTINVKAKADIPNLITEDACANLTGLIPLPIKAWLNDNDGSEKLTITLSGLPNEYQLSRQGRLVNGTHYLETDSLTGLVARYDGVFEPFVLKVVATSVEKSNGDRASVMKIINVTSCILQWTCEKNCSDHGVCVAPDKCRCEEGYTEPDCSQDSTVNTNPGDAKNLAAIVGGSVGGVIFLLLLVALVAMALRAHQSKIDKNATARNVYNNPAYETYC</sequence>
<dbReference type="PANTHER" id="PTHR14949">
    <property type="entry name" value="EGF-LIKE-DOMAIN, MULTIPLE 7, 8"/>
    <property type="match status" value="1"/>
</dbReference>
<dbReference type="PROSITE" id="PS50026">
    <property type="entry name" value="EGF_3"/>
    <property type="match status" value="1"/>
</dbReference>
<feature type="disulfide bond" evidence="4">
    <location>
        <begin position="266"/>
        <end position="275"/>
    </location>
</feature>
<keyword evidence="5" id="KW-0812">Transmembrane</keyword>
<dbReference type="InterPro" id="IPR000742">
    <property type="entry name" value="EGF"/>
</dbReference>
<dbReference type="InParanoid" id="A0A6P8IYA2"/>
<feature type="unsure residue" description="I or L" evidence="8">
    <location>
        <position position="308"/>
    </location>
</feature>
<evidence type="ECO:0000256" key="1">
    <source>
        <dbReference type="ARBA" id="ARBA00006373"/>
    </source>
</evidence>
<dbReference type="Pfam" id="PF23106">
    <property type="entry name" value="EGF_Teneurin"/>
    <property type="match status" value="1"/>
</dbReference>
<reference evidence="8" key="1">
    <citation type="submission" date="2025-08" db="UniProtKB">
        <authorList>
            <consortium name="RefSeq"/>
        </authorList>
    </citation>
    <scope>IDENTIFICATION</scope>
</reference>
<dbReference type="RefSeq" id="XP_031572466.1">
    <property type="nucleotide sequence ID" value="XM_031716606.1"/>
</dbReference>
<dbReference type="PANTHER" id="PTHR14949:SF56">
    <property type="entry name" value="EGF-LIKE-DOMAIN, MULTIPLE 7"/>
    <property type="match status" value="1"/>
</dbReference>